<evidence type="ECO:0000313" key="3">
    <source>
        <dbReference type="Proteomes" id="UP001328107"/>
    </source>
</evidence>
<dbReference type="Proteomes" id="UP001328107">
    <property type="component" value="Unassembled WGS sequence"/>
</dbReference>
<dbReference type="EMBL" id="BTRK01000001">
    <property type="protein sequence ID" value="GMR32195.1"/>
    <property type="molecule type" value="Genomic_DNA"/>
</dbReference>
<gene>
    <name evidence="2" type="ORF">PMAYCL1PPCAC_02390</name>
</gene>
<feature type="compositionally biased region" description="Polar residues" evidence="1">
    <location>
        <begin position="146"/>
        <end position="166"/>
    </location>
</feature>
<feature type="region of interest" description="Disordered" evidence="1">
    <location>
        <begin position="82"/>
        <end position="110"/>
    </location>
</feature>
<evidence type="ECO:0000256" key="1">
    <source>
        <dbReference type="SAM" id="MobiDB-lite"/>
    </source>
</evidence>
<accession>A0AAN5C670</accession>
<protein>
    <submittedName>
        <fullName evidence="2">Uncharacterized protein</fullName>
    </submittedName>
</protein>
<organism evidence="2 3">
    <name type="scientific">Pristionchus mayeri</name>
    <dbReference type="NCBI Taxonomy" id="1317129"/>
    <lineage>
        <taxon>Eukaryota</taxon>
        <taxon>Metazoa</taxon>
        <taxon>Ecdysozoa</taxon>
        <taxon>Nematoda</taxon>
        <taxon>Chromadorea</taxon>
        <taxon>Rhabditida</taxon>
        <taxon>Rhabditina</taxon>
        <taxon>Diplogasteromorpha</taxon>
        <taxon>Diplogasteroidea</taxon>
        <taxon>Neodiplogasteridae</taxon>
        <taxon>Pristionchus</taxon>
    </lineage>
</organism>
<keyword evidence="3" id="KW-1185">Reference proteome</keyword>
<sequence length="262" mass="31004">MESMMEVQLKMRNSFLDTITRIMRRISRRPITIDRGVLVLLMMILSRERSLYPLKDWRPETPSPPSSDEVLPMREVFTLIPQTPDTEYPDPEWAGEERTTKRPLTTTERPWETTTRTARPWWETTTTQRPWWETTDRPWWETTTTQKPSWESSTTPQSRWMTSTTQQPRWEYSTALPWWISSTRPSSLSNQREKSRRLPIPRRASLGCRMLNPLIDGKSHPDNDSSCILDEVIQSGCSCRYLRGENDERGCARYFLTLCTRR</sequence>
<proteinExistence type="predicted"/>
<evidence type="ECO:0000313" key="2">
    <source>
        <dbReference type="EMBL" id="GMR32195.1"/>
    </source>
</evidence>
<reference evidence="3" key="1">
    <citation type="submission" date="2022-10" db="EMBL/GenBank/DDBJ databases">
        <title>Genome assembly of Pristionchus species.</title>
        <authorList>
            <person name="Yoshida K."/>
            <person name="Sommer R.J."/>
        </authorList>
    </citation>
    <scope>NUCLEOTIDE SEQUENCE [LARGE SCALE GENOMIC DNA]</scope>
    <source>
        <strain evidence="3">RS5460</strain>
    </source>
</reference>
<comment type="caution">
    <text evidence="2">The sequence shown here is derived from an EMBL/GenBank/DDBJ whole genome shotgun (WGS) entry which is preliminary data.</text>
</comment>
<feature type="region of interest" description="Disordered" evidence="1">
    <location>
        <begin position="143"/>
        <end position="166"/>
    </location>
</feature>
<dbReference type="AlphaFoldDB" id="A0AAN5C670"/>
<name>A0AAN5C670_9BILA</name>